<sequence length="117" mass="13167">MEYVPSLRPLCAEFIFLFFLLSSSVFLLFTSTLITLYLYLYICVLHKREYLTSAGLYIFSALKHHDIVVRLFAAIAGSHTSGLICDRFSLVYVVSAVCAEFTSFPCAASHKTWYSGA</sequence>
<evidence type="ECO:0000313" key="3">
    <source>
        <dbReference type="Proteomes" id="UP000822688"/>
    </source>
</evidence>
<keyword evidence="1" id="KW-0472">Membrane</keyword>
<comment type="caution">
    <text evidence="2">The sequence shown here is derived from an EMBL/GenBank/DDBJ whole genome shotgun (WGS) entry which is preliminary data.</text>
</comment>
<evidence type="ECO:0000313" key="2">
    <source>
        <dbReference type="EMBL" id="KAG0578717.1"/>
    </source>
</evidence>
<keyword evidence="3" id="KW-1185">Reference proteome</keyword>
<accession>A0A8T0I6J1</accession>
<keyword evidence="1" id="KW-1133">Transmembrane helix</keyword>
<keyword evidence="1" id="KW-0812">Transmembrane</keyword>
<proteinExistence type="predicted"/>
<organism evidence="2 3">
    <name type="scientific">Ceratodon purpureus</name>
    <name type="common">Fire moss</name>
    <name type="synonym">Dicranum purpureum</name>
    <dbReference type="NCBI Taxonomy" id="3225"/>
    <lineage>
        <taxon>Eukaryota</taxon>
        <taxon>Viridiplantae</taxon>
        <taxon>Streptophyta</taxon>
        <taxon>Embryophyta</taxon>
        <taxon>Bryophyta</taxon>
        <taxon>Bryophytina</taxon>
        <taxon>Bryopsida</taxon>
        <taxon>Dicranidae</taxon>
        <taxon>Pseudoditrichales</taxon>
        <taxon>Ditrichaceae</taxon>
        <taxon>Ceratodon</taxon>
    </lineage>
</organism>
<name>A0A8T0I6J1_CERPU</name>
<evidence type="ECO:0000256" key="1">
    <source>
        <dbReference type="SAM" id="Phobius"/>
    </source>
</evidence>
<dbReference type="AlphaFoldDB" id="A0A8T0I6J1"/>
<dbReference type="Proteomes" id="UP000822688">
    <property type="component" value="Chromosome 4"/>
</dbReference>
<gene>
    <name evidence="2" type="ORF">KC19_4G044700</name>
</gene>
<feature type="transmembrane region" description="Helical" evidence="1">
    <location>
        <begin position="14"/>
        <end position="40"/>
    </location>
</feature>
<dbReference type="EMBL" id="CM026424">
    <property type="protein sequence ID" value="KAG0578717.1"/>
    <property type="molecule type" value="Genomic_DNA"/>
</dbReference>
<reference evidence="2" key="1">
    <citation type="submission" date="2020-06" db="EMBL/GenBank/DDBJ databases">
        <title>WGS assembly of Ceratodon purpureus strain R40.</title>
        <authorList>
            <person name="Carey S.B."/>
            <person name="Jenkins J."/>
            <person name="Shu S."/>
            <person name="Lovell J.T."/>
            <person name="Sreedasyam A."/>
            <person name="Maumus F."/>
            <person name="Tiley G.P."/>
            <person name="Fernandez-Pozo N."/>
            <person name="Barry K."/>
            <person name="Chen C."/>
            <person name="Wang M."/>
            <person name="Lipzen A."/>
            <person name="Daum C."/>
            <person name="Saski C.A."/>
            <person name="Payton A.C."/>
            <person name="Mcbreen J.C."/>
            <person name="Conrad R.E."/>
            <person name="Kollar L.M."/>
            <person name="Olsson S."/>
            <person name="Huttunen S."/>
            <person name="Landis J.B."/>
            <person name="Wickett N.J."/>
            <person name="Johnson M.G."/>
            <person name="Rensing S.A."/>
            <person name="Grimwood J."/>
            <person name="Schmutz J."/>
            <person name="Mcdaniel S.F."/>
        </authorList>
    </citation>
    <scope>NUCLEOTIDE SEQUENCE</scope>
    <source>
        <strain evidence="2">R40</strain>
    </source>
</reference>
<protein>
    <submittedName>
        <fullName evidence="2">Uncharacterized protein</fullName>
    </submittedName>
</protein>